<dbReference type="Proteomes" id="UP000215433">
    <property type="component" value="Unassembled WGS sequence"/>
</dbReference>
<organism evidence="1 2">
    <name type="scientific">Bifidobacterium vansinderenii</name>
    <dbReference type="NCBI Taxonomy" id="1984871"/>
    <lineage>
        <taxon>Bacteria</taxon>
        <taxon>Bacillati</taxon>
        <taxon>Actinomycetota</taxon>
        <taxon>Actinomycetes</taxon>
        <taxon>Bifidobacteriales</taxon>
        <taxon>Bifidobacteriaceae</taxon>
        <taxon>Bifidobacterium</taxon>
    </lineage>
</organism>
<dbReference type="EMBL" id="NEWD01000002">
    <property type="protein sequence ID" value="OXN01644.1"/>
    <property type="molecule type" value="Genomic_DNA"/>
</dbReference>
<evidence type="ECO:0000313" key="2">
    <source>
        <dbReference type="Proteomes" id="UP000215433"/>
    </source>
</evidence>
<gene>
    <name evidence="1" type="ORF">Tam10B_0086</name>
</gene>
<sequence length="271" mass="30024">MTANHTPTDETDNTNTTHVTCRICPTCAANALADGMTICRQCMRAYARQLTLLRHHLAVLQLVIRREVHLRERGGGRGSFAPLGIDVSAADLEAEVERLIDGICEAAGLPGGRWQRALPRLGANLRVLACLPDAADHLEGLIRLNGRLERVADRRPRLRRLVGVCDVCGAMVHAVQGEEWAVCGRCDSLLHLPSVRRAARRRLDVLHTTQTPSGAAVWVSRETGIDVTRDDVNNWIRSGRITAPKLENGYREFPILRLIELAEVKMDSKQE</sequence>
<evidence type="ECO:0000313" key="1">
    <source>
        <dbReference type="EMBL" id="OXN01644.1"/>
    </source>
</evidence>
<evidence type="ECO:0008006" key="3">
    <source>
        <dbReference type="Google" id="ProtNLM"/>
    </source>
</evidence>
<accession>A0A229W1A6</accession>
<reference evidence="1 2" key="1">
    <citation type="submission" date="2017-05" db="EMBL/GenBank/DDBJ databases">
        <title>Bifidobacterium vansinderenii sp. nov.</title>
        <authorList>
            <person name="Lugli G.A."/>
            <person name="Duranti S."/>
            <person name="Mangifesta M."/>
        </authorList>
    </citation>
    <scope>NUCLEOTIDE SEQUENCE [LARGE SCALE GENOMIC DNA]</scope>
    <source>
        <strain evidence="1 2">Tam10B</strain>
    </source>
</reference>
<comment type="caution">
    <text evidence="1">The sequence shown here is derived from an EMBL/GenBank/DDBJ whole genome shotgun (WGS) entry which is preliminary data.</text>
</comment>
<name>A0A229W1A6_9BIFI</name>
<dbReference type="RefSeq" id="WP_093959313.1">
    <property type="nucleotide sequence ID" value="NZ_NEWD01000002.1"/>
</dbReference>
<dbReference type="OrthoDB" id="3233619at2"/>
<protein>
    <recommendedName>
        <fullName evidence="3">PhnA protein</fullName>
    </recommendedName>
</protein>
<proteinExistence type="predicted"/>
<keyword evidence="2" id="KW-1185">Reference proteome</keyword>
<dbReference type="AlphaFoldDB" id="A0A229W1A6"/>